<dbReference type="PANTHER" id="PTHR33337:SF40">
    <property type="entry name" value="CENP-V_GFA DOMAIN-CONTAINING PROTEIN-RELATED"/>
    <property type="match status" value="1"/>
</dbReference>
<dbReference type="Gene3D" id="3.90.1590.10">
    <property type="entry name" value="glutathione-dependent formaldehyde- activating enzyme (gfa)"/>
    <property type="match status" value="1"/>
</dbReference>
<organism evidence="6 7">
    <name type="scientific">Wenxinia marina DSM 24838</name>
    <dbReference type="NCBI Taxonomy" id="1123501"/>
    <lineage>
        <taxon>Bacteria</taxon>
        <taxon>Pseudomonadati</taxon>
        <taxon>Pseudomonadota</taxon>
        <taxon>Alphaproteobacteria</taxon>
        <taxon>Rhodobacterales</taxon>
        <taxon>Roseobacteraceae</taxon>
        <taxon>Wenxinia</taxon>
    </lineage>
</organism>
<evidence type="ECO:0000313" key="7">
    <source>
        <dbReference type="Proteomes" id="UP000035100"/>
    </source>
</evidence>
<evidence type="ECO:0000256" key="4">
    <source>
        <dbReference type="ARBA" id="ARBA00023239"/>
    </source>
</evidence>
<dbReference type="PROSITE" id="PS51891">
    <property type="entry name" value="CENP_V_GFA"/>
    <property type="match status" value="1"/>
</dbReference>
<dbReference type="OrthoDB" id="9807246at2"/>
<dbReference type="PANTHER" id="PTHR33337">
    <property type="entry name" value="GFA DOMAIN-CONTAINING PROTEIN"/>
    <property type="match status" value="1"/>
</dbReference>
<dbReference type="eggNOG" id="COG3791">
    <property type="taxonomic scope" value="Bacteria"/>
</dbReference>
<dbReference type="SUPFAM" id="SSF51316">
    <property type="entry name" value="Mss4-like"/>
    <property type="match status" value="1"/>
</dbReference>
<gene>
    <name evidence="6" type="ORF">Wenmar_03218</name>
</gene>
<dbReference type="GO" id="GO:0016846">
    <property type="term" value="F:carbon-sulfur lyase activity"/>
    <property type="evidence" value="ECO:0007669"/>
    <property type="project" value="InterPro"/>
</dbReference>
<dbReference type="EMBL" id="AONG01000016">
    <property type="protein sequence ID" value="KIQ68208.1"/>
    <property type="molecule type" value="Genomic_DNA"/>
</dbReference>
<feature type="domain" description="CENP-V/GFA" evidence="5">
    <location>
        <begin position="6"/>
        <end position="134"/>
    </location>
</feature>
<dbReference type="InterPro" id="IPR011057">
    <property type="entry name" value="Mss4-like_sf"/>
</dbReference>
<comment type="caution">
    <text evidence="6">The sequence shown here is derived from an EMBL/GenBank/DDBJ whole genome shotgun (WGS) entry which is preliminary data.</text>
</comment>
<keyword evidence="2" id="KW-0479">Metal-binding</keyword>
<keyword evidence="3" id="KW-0862">Zinc</keyword>
<dbReference type="InterPro" id="IPR006913">
    <property type="entry name" value="CENP-V/GFA"/>
</dbReference>
<dbReference type="AlphaFoldDB" id="A0A0D0QBD4"/>
<dbReference type="PATRIC" id="fig|1123501.6.peg.3340"/>
<proteinExistence type="inferred from homology"/>
<evidence type="ECO:0000256" key="1">
    <source>
        <dbReference type="ARBA" id="ARBA00005495"/>
    </source>
</evidence>
<dbReference type="STRING" id="1123501.Wenmar_03218"/>
<keyword evidence="4" id="KW-0456">Lyase</keyword>
<evidence type="ECO:0000256" key="3">
    <source>
        <dbReference type="ARBA" id="ARBA00022833"/>
    </source>
</evidence>
<dbReference type="Proteomes" id="UP000035100">
    <property type="component" value="Unassembled WGS sequence"/>
</dbReference>
<dbReference type="Pfam" id="PF04828">
    <property type="entry name" value="GFA"/>
    <property type="match status" value="1"/>
</dbReference>
<comment type="similarity">
    <text evidence="1">Belongs to the Gfa family.</text>
</comment>
<accession>A0A0D0QBD4</accession>
<protein>
    <recommendedName>
        <fullName evidence="5">CENP-V/GFA domain-containing protein</fullName>
    </recommendedName>
</protein>
<keyword evidence="7" id="KW-1185">Reference proteome</keyword>
<dbReference type="GO" id="GO:0046872">
    <property type="term" value="F:metal ion binding"/>
    <property type="evidence" value="ECO:0007669"/>
    <property type="project" value="UniProtKB-KW"/>
</dbReference>
<evidence type="ECO:0000256" key="2">
    <source>
        <dbReference type="ARBA" id="ARBA00022723"/>
    </source>
</evidence>
<reference evidence="6 7" key="1">
    <citation type="submission" date="2013-01" db="EMBL/GenBank/DDBJ databases">
        <authorList>
            <person name="Fiebig A."/>
            <person name="Goeker M."/>
            <person name="Klenk H.-P.P."/>
        </authorList>
    </citation>
    <scope>NUCLEOTIDE SEQUENCE [LARGE SCALE GENOMIC DNA]</scope>
    <source>
        <strain evidence="6 7">DSM 24838</strain>
    </source>
</reference>
<evidence type="ECO:0000313" key="6">
    <source>
        <dbReference type="EMBL" id="KIQ68208.1"/>
    </source>
</evidence>
<sequence>MTGSTRSGGCQCGAVRFQVTKTLQNGHVCHCRMCQKATGGLFAAHVSVERADLGWTRGDPAEFESSDGIYRGFCGSCGTYLYFRRRSGARQSLAIGAFDDPAAFPLVIELGCESRLPQVDQLGRVERITSEEDDAEGVAVIARTNRQHPDRDTEAWSG</sequence>
<evidence type="ECO:0000259" key="5">
    <source>
        <dbReference type="PROSITE" id="PS51891"/>
    </source>
</evidence>
<name>A0A0D0QBD4_9RHOB</name>